<protein>
    <submittedName>
        <fullName evidence="11">Sugar ABC transporter ATP-binding protein</fullName>
    </submittedName>
</protein>
<evidence type="ECO:0000256" key="7">
    <source>
        <dbReference type="ARBA" id="ARBA00022840"/>
    </source>
</evidence>
<dbReference type="InterPro" id="IPR027417">
    <property type="entry name" value="P-loop_NTPase"/>
</dbReference>
<dbReference type="PANTHER" id="PTHR43790:SF3">
    <property type="entry name" value="D-ALLOSE IMPORT ATP-BINDING PROTEIN ALSA-RELATED"/>
    <property type="match status" value="1"/>
</dbReference>
<evidence type="ECO:0000256" key="8">
    <source>
        <dbReference type="ARBA" id="ARBA00022967"/>
    </source>
</evidence>
<keyword evidence="4" id="KW-0762">Sugar transport</keyword>
<keyword evidence="2" id="KW-0813">Transport</keyword>
<dbReference type="SUPFAM" id="SSF52540">
    <property type="entry name" value="P-loop containing nucleoside triphosphate hydrolases"/>
    <property type="match status" value="2"/>
</dbReference>
<feature type="domain" description="ABC transporter" evidence="10">
    <location>
        <begin position="8"/>
        <end position="244"/>
    </location>
</feature>
<keyword evidence="5" id="KW-0677">Repeat</keyword>
<comment type="subcellular location">
    <subcellularLocation>
        <location evidence="1">Cell membrane</location>
        <topology evidence="1">Peripheral membrane protein</topology>
    </subcellularLocation>
</comment>
<organism evidence="11 12">
    <name type="scientific">Alginatibacterium sediminis</name>
    <dbReference type="NCBI Taxonomy" id="2164068"/>
    <lineage>
        <taxon>Bacteria</taxon>
        <taxon>Pseudomonadati</taxon>
        <taxon>Pseudomonadota</taxon>
        <taxon>Gammaproteobacteria</taxon>
        <taxon>Alteromonadales</taxon>
        <taxon>Alteromonadaceae</taxon>
        <taxon>Alginatibacterium</taxon>
    </lineage>
</organism>
<evidence type="ECO:0000256" key="2">
    <source>
        <dbReference type="ARBA" id="ARBA00022448"/>
    </source>
</evidence>
<proteinExistence type="predicted"/>
<evidence type="ECO:0000256" key="6">
    <source>
        <dbReference type="ARBA" id="ARBA00022741"/>
    </source>
</evidence>
<dbReference type="Gene3D" id="3.40.50.300">
    <property type="entry name" value="P-loop containing nucleotide triphosphate hydrolases"/>
    <property type="match status" value="2"/>
</dbReference>
<dbReference type="PROSITE" id="PS00211">
    <property type="entry name" value="ABC_TRANSPORTER_1"/>
    <property type="match status" value="1"/>
</dbReference>
<gene>
    <name evidence="11" type="ORF">DBZ36_04835</name>
</gene>
<evidence type="ECO:0000313" key="12">
    <source>
        <dbReference type="Proteomes" id="UP000286482"/>
    </source>
</evidence>
<evidence type="ECO:0000256" key="9">
    <source>
        <dbReference type="ARBA" id="ARBA00023136"/>
    </source>
</evidence>
<name>A0A420EGI4_9ALTE</name>
<dbReference type="GO" id="GO:0005886">
    <property type="term" value="C:plasma membrane"/>
    <property type="evidence" value="ECO:0007669"/>
    <property type="project" value="UniProtKB-SubCell"/>
</dbReference>
<keyword evidence="7 11" id="KW-0067">ATP-binding</keyword>
<dbReference type="PROSITE" id="PS50893">
    <property type="entry name" value="ABC_TRANSPORTER_2"/>
    <property type="match status" value="2"/>
</dbReference>
<dbReference type="GO" id="GO:0005524">
    <property type="term" value="F:ATP binding"/>
    <property type="evidence" value="ECO:0007669"/>
    <property type="project" value="UniProtKB-KW"/>
</dbReference>
<dbReference type="CDD" id="cd03216">
    <property type="entry name" value="ABC_Carb_Monos_I"/>
    <property type="match status" value="1"/>
</dbReference>
<evidence type="ECO:0000256" key="3">
    <source>
        <dbReference type="ARBA" id="ARBA00022475"/>
    </source>
</evidence>
<dbReference type="InterPro" id="IPR017871">
    <property type="entry name" value="ABC_transporter-like_CS"/>
</dbReference>
<dbReference type="EMBL" id="RAQO01000004">
    <property type="protein sequence ID" value="RKF19787.1"/>
    <property type="molecule type" value="Genomic_DNA"/>
</dbReference>
<comment type="caution">
    <text evidence="11">The sequence shown here is derived from an EMBL/GenBank/DDBJ whole genome shotgun (WGS) entry which is preliminary data.</text>
</comment>
<dbReference type="PANTHER" id="PTHR43790">
    <property type="entry name" value="CARBOHYDRATE TRANSPORT ATP-BINDING PROTEIN MG119-RELATED"/>
    <property type="match status" value="1"/>
</dbReference>
<dbReference type="Proteomes" id="UP000286482">
    <property type="component" value="Unassembled WGS sequence"/>
</dbReference>
<dbReference type="SMART" id="SM00382">
    <property type="entry name" value="AAA"/>
    <property type="match status" value="2"/>
</dbReference>
<dbReference type="InterPro" id="IPR003439">
    <property type="entry name" value="ABC_transporter-like_ATP-bd"/>
</dbReference>
<dbReference type="AlphaFoldDB" id="A0A420EGI4"/>
<keyword evidence="9" id="KW-0472">Membrane</keyword>
<evidence type="ECO:0000256" key="5">
    <source>
        <dbReference type="ARBA" id="ARBA00022737"/>
    </source>
</evidence>
<keyword evidence="6" id="KW-0547">Nucleotide-binding</keyword>
<evidence type="ECO:0000256" key="1">
    <source>
        <dbReference type="ARBA" id="ARBA00004202"/>
    </source>
</evidence>
<evidence type="ECO:0000313" key="11">
    <source>
        <dbReference type="EMBL" id="RKF19787.1"/>
    </source>
</evidence>
<dbReference type="FunFam" id="3.40.50.300:FF:000127">
    <property type="entry name" value="Ribose import ATP-binding protein RbsA"/>
    <property type="match status" value="1"/>
</dbReference>
<dbReference type="CDD" id="cd03215">
    <property type="entry name" value="ABC_Carb_Monos_II"/>
    <property type="match status" value="1"/>
</dbReference>
<dbReference type="InterPro" id="IPR050107">
    <property type="entry name" value="ABC_carbohydrate_import_ATPase"/>
</dbReference>
<keyword evidence="8" id="KW-1278">Translocase</keyword>
<evidence type="ECO:0000256" key="4">
    <source>
        <dbReference type="ARBA" id="ARBA00022597"/>
    </source>
</evidence>
<dbReference type="InterPro" id="IPR003593">
    <property type="entry name" value="AAA+_ATPase"/>
</dbReference>
<keyword evidence="12" id="KW-1185">Reference proteome</keyword>
<reference evidence="11 12" key="1">
    <citation type="submission" date="2018-09" db="EMBL/GenBank/DDBJ databases">
        <authorList>
            <person name="Wang Z."/>
        </authorList>
    </citation>
    <scope>NUCLEOTIDE SEQUENCE [LARGE SCALE GENOMIC DNA]</scope>
    <source>
        <strain evidence="11 12">ALS 81</strain>
    </source>
</reference>
<dbReference type="GO" id="GO:0016887">
    <property type="term" value="F:ATP hydrolysis activity"/>
    <property type="evidence" value="ECO:0007669"/>
    <property type="project" value="InterPro"/>
</dbReference>
<evidence type="ECO:0000259" key="10">
    <source>
        <dbReference type="PROSITE" id="PS50893"/>
    </source>
</evidence>
<dbReference type="Pfam" id="PF00005">
    <property type="entry name" value="ABC_tran"/>
    <property type="match status" value="2"/>
</dbReference>
<sequence>MTVNSPLLKASGINKQFSGVSVLENAFLQVEPGEIHALVGANGAGKSTLIKVITAAHQADSGQIMLEGEALNCRNPKQASEAGISAVYQEFSLISDLSVAENIFLGHSPKTSRNLIDWKEMQAKAQAILDTLESPIKPKAIVRYLSVAERQIVEIAKALSYESKVLIMDEPTSSLSEEDVQKLFKVMRSLSAKGMGIIYVSHRLEELPQIAHKISVYRDGRYITTLDIDDAPKSVIIEQMVGNSISVQAHQKRDVGPTFFEAKNLSSPGKFSNISFEVHEGEILGITGLAGAGRTELVRALFGADPLPAGELFLDGKSIKIKSPRQAKANGIGFISEDRKEEGLVLDHSIGDNINLTVLERIKRGLIIPQETENKLSNSMITDLHIKCNNRQQLAKNLSGGNQQKVVIAKWMATKPRLLIMDEPTRGIDVGAKSQIYGLLKTLSQEGVGIIMISSEIPEVLEQSDRVIVMAQGQITFCGDNENLSQDQILDYATSSTSFNAA</sequence>
<keyword evidence="3" id="KW-1003">Cell membrane</keyword>
<feature type="domain" description="ABC transporter" evidence="10">
    <location>
        <begin position="250"/>
        <end position="497"/>
    </location>
</feature>
<accession>A0A420EGI4</accession>